<organism evidence="6 7">
    <name type="scientific">Pullulanibacillus pueri</name>
    <dbReference type="NCBI Taxonomy" id="1437324"/>
    <lineage>
        <taxon>Bacteria</taxon>
        <taxon>Bacillati</taxon>
        <taxon>Bacillota</taxon>
        <taxon>Bacilli</taxon>
        <taxon>Bacillales</taxon>
        <taxon>Sporolactobacillaceae</taxon>
        <taxon>Pullulanibacillus</taxon>
    </lineage>
</organism>
<reference evidence="6" key="1">
    <citation type="journal article" date="2014" name="Int. J. Syst. Evol. Microbiol.">
        <title>Complete genome sequence of Corynebacterium casei LMG S-19264T (=DSM 44701T), isolated from a smear-ripened cheese.</title>
        <authorList>
            <consortium name="US DOE Joint Genome Institute (JGI-PGF)"/>
            <person name="Walter F."/>
            <person name="Albersmeier A."/>
            <person name="Kalinowski J."/>
            <person name="Ruckert C."/>
        </authorList>
    </citation>
    <scope>NUCLEOTIDE SEQUENCE</scope>
    <source>
        <strain evidence="6">CGMCC 1.12777</strain>
    </source>
</reference>
<comment type="cofactor">
    <cofactor evidence="1">
        <name>Zn(2+)</name>
        <dbReference type="ChEBI" id="CHEBI:29105"/>
    </cofactor>
</comment>
<name>A0A8J2ZYY0_9BACL</name>
<feature type="domain" description="Metallo-beta-lactamase" evidence="5">
    <location>
        <begin position="11"/>
        <end position="157"/>
    </location>
</feature>
<sequence>MSKGISSFLRTANLGSLRRIVLTHGHSDHVGALSDLIDQYNVPIYAHKIEQPFMEGELAYPRRKKAQKTVQVGWVQPLSEDMEGKLLSVGGLVPYHVPGHSPGHVVYYHERDNVLLAGDAFTSKKGKLRKPMPMFTADMKMAVKCGVDIVRRLNPERLEVCHGNPVFHPFDQIDDYFKANMSIRHSKGVGNDL</sequence>
<gene>
    <name evidence="6" type="ORF">GCM10007096_37630</name>
</gene>
<protein>
    <recommendedName>
        <fullName evidence="5">Metallo-beta-lactamase domain-containing protein</fullName>
    </recommendedName>
</protein>
<comment type="caution">
    <text evidence="6">The sequence shown here is derived from an EMBL/GenBank/DDBJ whole genome shotgun (WGS) entry which is preliminary data.</text>
</comment>
<dbReference type="GO" id="GO:0046872">
    <property type="term" value="F:metal ion binding"/>
    <property type="evidence" value="ECO:0007669"/>
    <property type="project" value="UniProtKB-KW"/>
</dbReference>
<dbReference type="GO" id="GO:0016787">
    <property type="term" value="F:hydrolase activity"/>
    <property type="evidence" value="ECO:0007669"/>
    <property type="project" value="UniProtKB-KW"/>
</dbReference>
<dbReference type="AlphaFoldDB" id="A0A8J2ZYY0"/>
<dbReference type="RefSeq" id="WP_308420050.1">
    <property type="nucleotide sequence ID" value="NZ_BMFV01000040.1"/>
</dbReference>
<dbReference type="Pfam" id="PF00753">
    <property type="entry name" value="Lactamase_B"/>
    <property type="match status" value="1"/>
</dbReference>
<evidence type="ECO:0000256" key="3">
    <source>
        <dbReference type="ARBA" id="ARBA00022801"/>
    </source>
</evidence>
<keyword evidence="4" id="KW-0862">Zinc</keyword>
<evidence type="ECO:0000313" key="7">
    <source>
        <dbReference type="Proteomes" id="UP000656813"/>
    </source>
</evidence>
<dbReference type="InterPro" id="IPR051453">
    <property type="entry name" value="MBL_Glyoxalase_II"/>
</dbReference>
<dbReference type="EMBL" id="BMFV01000040">
    <property type="protein sequence ID" value="GGH87493.1"/>
    <property type="molecule type" value="Genomic_DNA"/>
</dbReference>
<evidence type="ECO:0000256" key="1">
    <source>
        <dbReference type="ARBA" id="ARBA00001947"/>
    </source>
</evidence>
<evidence type="ECO:0000256" key="4">
    <source>
        <dbReference type="ARBA" id="ARBA00022833"/>
    </source>
</evidence>
<proteinExistence type="predicted"/>
<dbReference type="Gene3D" id="3.60.15.10">
    <property type="entry name" value="Ribonuclease Z/Hydroxyacylglutathione hydrolase-like"/>
    <property type="match status" value="1"/>
</dbReference>
<keyword evidence="2" id="KW-0479">Metal-binding</keyword>
<dbReference type="CDD" id="cd07721">
    <property type="entry name" value="yflN-like_MBL-fold"/>
    <property type="match status" value="1"/>
</dbReference>
<keyword evidence="3" id="KW-0378">Hydrolase</keyword>
<accession>A0A8J2ZYY0</accession>
<reference evidence="6" key="2">
    <citation type="submission" date="2020-09" db="EMBL/GenBank/DDBJ databases">
        <authorList>
            <person name="Sun Q."/>
            <person name="Zhou Y."/>
        </authorList>
    </citation>
    <scope>NUCLEOTIDE SEQUENCE</scope>
    <source>
        <strain evidence="6">CGMCC 1.12777</strain>
    </source>
</reference>
<dbReference type="InterPro" id="IPR036866">
    <property type="entry name" value="RibonucZ/Hydroxyglut_hydro"/>
</dbReference>
<dbReference type="SUPFAM" id="SSF56281">
    <property type="entry name" value="Metallo-hydrolase/oxidoreductase"/>
    <property type="match status" value="1"/>
</dbReference>
<dbReference type="Proteomes" id="UP000656813">
    <property type="component" value="Unassembled WGS sequence"/>
</dbReference>
<dbReference type="PANTHER" id="PTHR46233">
    <property type="entry name" value="HYDROXYACYLGLUTATHIONE HYDROLASE GLOC"/>
    <property type="match status" value="1"/>
</dbReference>
<evidence type="ECO:0000256" key="2">
    <source>
        <dbReference type="ARBA" id="ARBA00022723"/>
    </source>
</evidence>
<evidence type="ECO:0000259" key="5">
    <source>
        <dbReference type="SMART" id="SM00849"/>
    </source>
</evidence>
<evidence type="ECO:0000313" key="6">
    <source>
        <dbReference type="EMBL" id="GGH87493.1"/>
    </source>
</evidence>
<dbReference type="PANTHER" id="PTHR46233:SF3">
    <property type="entry name" value="HYDROXYACYLGLUTATHIONE HYDROLASE GLOC"/>
    <property type="match status" value="1"/>
</dbReference>
<dbReference type="SMART" id="SM00849">
    <property type="entry name" value="Lactamase_B"/>
    <property type="match status" value="1"/>
</dbReference>
<dbReference type="InterPro" id="IPR001279">
    <property type="entry name" value="Metallo-B-lactamas"/>
</dbReference>
<keyword evidence="7" id="KW-1185">Reference proteome</keyword>